<protein>
    <submittedName>
        <fullName evidence="10">Iron ABC transporter permease</fullName>
    </submittedName>
</protein>
<name>A0ABR9FFG4_9GAMM</name>
<evidence type="ECO:0000313" key="11">
    <source>
        <dbReference type="Proteomes" id="UP000754821"/>
    </source>
</evidence>
<keyword evidence="11" id="KW-1185">Reference proteome</keyword>
<accession>A0ABR9FFG4</accession>
<dbReference type="CDD" id="cd06261">
    <property type="entry name" value="TM_PBP2"/>
    <property type="match status" value="2"/>
</dbReference>
<dbReference type="PANTHER" id="PTHR43357:SF4">
    <property type="entry name" value="INNER MEMBRANE ABC TRANSPORTER PERMEASE PROTEIN YDCV"/>
    <property type="match status" value="1"/>
</dbReference>
<gene>
    <name evidence="10" type="ORF">EI163_14335</name>
</gene>
<keyword evidence="4" id="KW-0997">Cell inner membrane</keyword>
<feature type="domain" description="ABC transmembrane type-1" evidence="9">
    <location>
        <begin position="71"/>
        <end position="274"/>
    </location>
</feature>
<feature type="transmembrane region" description="Helical" evidence="8">
    <location>
        <begin position="399"/>
        <end position="421"/>
    </location>
</feature>
<evidence type="ECO:0000256" key="5">
    <source>
        <dbReference type="ARBA" id="ARBA00022692"/>
    </source>
</evidence>
<evidence type="ECO:0000313" key="10">
    <source>
        <dbReference type="EMBL" id="MBE0404721.1"/>
    </source>
</evidence>
<proteinExistence type="inferred from homology"/>
<sequence>MKSIKALNLPRLDGAGIVLLLTVLILLLLVGLPLLYIVLQAIFPLWSRGDLSGAFTLFVPTLVDPLLLKLLGNTLRLGFAVVLVCAVLAIPLGALRALTRVPGGAIWDLIFLIPFMIPPYIAALSWMLTLQPRGFAQQLMGIEASRFLFSFYGIVFVMVLNVFPVVYFAVSRTMMSVGGRYASAARVCGAGKWQALWRVTLPLSTPGIAASLLLVFALTIEEFGTPATLGAQAGYHVLVTGIHQRFSDWPIDIPGAAVLSLLLVMLAMAAFYVQHWLVTRRSFISQTGKPTTGERAELGKWKWPALVLFSAVAFISVAVPLLAVLATALTGTLSGGLTLDNLSLRHFEALFANRGGAMQALGTSLSLAVGAALLTGVLGALVGYMVVRAQVRGKGMLDLLSLLPNTLPGVVVAVGLILAWNQSHWPIQVYNTGAMLLLAYACLLLPYPVRYASAAFRQMGESLEAAARVCGAGFITTFRRILLPALAPSLLVSMLLVFAIASRELVASLMVAPAGMSTVSTFVFGQFEQGSPGVGMAMSAVAIFTTTALLVGLTAFSRKRLPIAS</sequence>
<dbReference type="PANTHER" id="PTHR43357">
    <property type="entry name" value="INNER MEMBRANE ABC TRANSPORTER PERMEASE PROTEIN YDCV"/>
    <property type="match status" value="1"/>
</dbReference>
<evidence type="ECO:0000256" key="6">
    <source>
        <dbReference type="ARBA" id="ARBA00022989"/>
    </source>
</evidence>
<feature type="transmembrane region" description="Helical" evidence="8">
    <location>
        <begin position="305"/>
        <end position="329"/>
    </location>
</feature>
<evidence type="ECO:0000256" key="7">
    <source>
        <dbReference type="ARBA" id="ARBA00023136"/>
    </source>
</evidence>
<evidence type="ECO:0000259" key="9">
    <source>
        <dbReference type="PROSITE" id="PS50928"/>
    </source>
</evidence>
<evidence type="ECO:0000256" key="8">
    <source>
        <dbReference type="RuleBase" id="RU363032"/>
    </source>
</evidence>
<feature type="transmembrane region" description="Helical" evidence="8">
    <location>
        <begin position="15"/>
        <end position="39"/>
    </location>
</feature>
<evidence type="ECO:0000256" key="3">
    <source>
        <dbReference type="ARBA" id="ARBA00022475"/>
    </source>
</evidence>
<dbReference type="Gene3D" id="1.10.3720.10">
    <property type="entry name" value="MetI-like"/>
    <property type="match status" value="2"/>
</dbReference>
<comment type="similarity">
    <text evidence="8">Belongs to the binding-protein-dependent transport system permease family.</text>
</comment>
<evidence type="ECO:0000256" key="2">
    <source>
        <dbReference type="ARBA" id="ARBA00022448"/>
    </source>
</evidence>
<evidence type="ECO:0000256" key="4">
    <source>
        <dbReference type="ARBA" id="ARBA00022519"/>
    </source>
</evidence>
<feature type="transmembrane region" description="Helical" evidence="8">
    <location>
        <begin position="147"/>
        <end position="170"/>
    </location>
</feature>
<dbReference type="SUPFAM" id="SSF161098">
    <property type="entry name" value="MetI-like"/>
    <property type="match status" value="2"/>
</dbReference>
<feature type="transmembrane region" description="Helical" evidence="8">
    <location>
        <begin position="77"/>
        <end position="98"/>
    </location>
</feature>
<feature type="domain" description="ABC transmembrane type-1" evidence="9">
    <location>
        <begin position="361"/>
        <end position="555"/>
    </location>
</feature>
<dbReference type="InterPro" id="IPR000515">
    <property type="entry name" value="MetI-like"/>
</dbReference>
<keyword evidence="5 8" id="KW-0812">Transmembrane</keyword>
<evidence type="ECO:0000256" key="1">
    <source>
        <dbReference type="ARBA" id="ARBA00004429"/>
    </source>
</evidence>
<organism evidence="10 11">
    <name type="scientific">Halomonas citrativorans</name>
    <dbReference type="NCBI Taxonomy" id="2742612"/>
    <lineage>
        <taxon>Bacteria</taxon>
        <taxon>Pseudomonadati</taxon>
        <taxon>Pseudomonadota</taxon>
        <taxon>Gammaproteobacteria</taxon>
        <taxon>Oceanospirillales</taxon>
        <taxon>Halomonadaceae</taxon>
        <taxon>Halomonas</taxon>
    </lineage>
</organism>
<dbReference type="Pfam" id="PF00528">
    <property type="entry name" value="BPD_transp_1"/>
    <property type="match status" value="2"/>
</dbReference>
<feature type="transmembrane region" description="Helical" evidence="8">
    <location>
        <begin position="534"/>
        <end position="556"/>
    </location>
</feature>
<feature type="transmembrane region" description="Helical" evidence="8">
    <location>
        <begin position="105"/>
        <end position="127"/>
    </location>
</feature>
<dbReference type="RefSeq" id="WP_192528253.1">
    <property type="nucleotide sequence ID" value="NZ_RRZC01000017.1"/>
</dbReference>
<feature type="transmembrane region" description="Helical" evidence="8">
    <location>
        <begin position="481"/>
        <end position="501"/>
    </location>
</feature>
<keyword evidence="7 8" id="KW-0472">Membrane</keyword>
<feature type="transmembrane region" description="Helical" evidence="8">
    <location>
        <begin position="199"/>
        <end position="220"/>
    </location>
</feature>
<keyword evidence="3" id="KW-1003">Cell membrane</keyword>
<dbReference type="InterPro" id="IPR035906">
    <property type="entry name" value="MetI-like_sf"/>
</dbReference>
<keyword evidence="6 8" id="KW-1133">Transmembrane helix</keyword>
<comment type="subcellular location">
    <subcellularLocation>
        <location evidence="1">Cell inner membrane</location>
        <topology evidence="1">Multi-pass membrane protein</topology>
    </subcellularLocation>
    <subcellularLocation>
        <location evidence="8">Cell membrane</location>
        <topology evidence="8">Multi-pass membrane protein</topology>
    </subcellularLocation>
</comment>
<dbReference type="Proteomes" id="UP000754821">
    <property type="component" value="Unassembled WGS sequence"/>
</dbReference>
<reference evidence="10 11" key="1">
    <citation type="submission" date="2020-07" db="EMBL/GenBank/DDBJ databases">
        <title>Halophilic bacteria isolated from french cheeses.</title>
        <authorList>
            <person name="Kothe C.I."/>
            <person name="Farah-Kraiem B."/>
            <person name="Renault P."/>
            <person name="Dridi B."/>
        </authorList>
    </citation>
    <scope>NUCLEOTIDE SEQUENCE [LARGE SCALE GENOMIC DNA]</scope>
    <source>
        <strain evidence="10 11">FME16</strain>
    </source>
</reference>
<feature type="transmembrane region" description="Helical" evidence="8">
    <location>
        <begin position="427"/>
        <end position="449"/>
    </location>
</feature>
<dbReference type="PROSITE" id="PS50928">
    <property type="entry name" value="ABC_TM1"/>
    <property type="match status" value="2"/>
</dbReference>
<dbReference type="EMBL" id="RRZC01000017">
    <property type="protein sequence ID" value="MBE0404721.1"/>
    <property type="molecule type" value="Genomic_DNA"/>
</dbReference>
<feature type="transmembrane region" description="Helical" evidence="8">
    <location>
        <begin position="365"/>
        <end position="387"/>
    </location>
</feature>
<feature type="transmembrane region" description="Helical" evidence="8">
    <location>
        <begin position="253"/>
        <end position="273"/>
    </location>
</feature>
<comment type="caution">
    <text evidence="10">The sequence shown here is derived from an EMBL/GenBank/DDBJ whole genome shotgun (WGS) entry which is preliminary data.</text>
</comment>
<keyword evidence="2 8" id="KW-0813">Transport</keyword>